<keyword evidence="3" id="KW-0479">Metal-binding</keyword>
<dbReference type="OrthoDB" id="10257492at2759"/>
<dbReference type="CDD" id="cd00685">
    <property type="entry name" value="Trans_IPPS_HT"/>
    <property type="match status" value="1"/>
</dbReference>
<protein>
    <submittedName>
        <fullName evidence="6">13242_t:CDS:1</fullName>
    </submittedName>
</protein>
<dbReference type="GO" id="GO:0045337">
    <property type="term" value="P:farnesyl diphosphate biosynthetic process"/>
    <property type="evidence" value="ECO:0007669"/>
    <property type="project" value="TreeGrafter"/>
</dbReference>
<comment type="caution">
    <text evidence="6">The sequence shown here is derived from an EMBL/GenBank/DDBJ whole genome shotgun (WGS) entry which is preliminary data.</text>
</comment>
<dbReference type="AlphaFoldDB" id="A0A9N8W3E1"/>
<dbReference type="Proteomes" id="UP000789508">
    <property type="component" value="Unassembled WGS sequence"/>
</dbReference>
<dbReference type="PANTHER" id="PTHR11525:SF0">
    <property type="entry name" value="FARNESYL PYROPHOSPHATE SYNTHASE"/>
    <property type="match status" value="1"/>
</dbReference>
<dbReference type="PANTHER" id="PTHR11525">
    <property type="entry name" value="FARNESYL-PYROPHOSPHATE SYNTHETASE"/>
    <property type="match status" value="1"/>
</dbReference>
<comment type="similarity">
    <text evidence="5">Belongs to the FPP/GGPP synthase family.</text>
</comment>
<accession>A0A9N8W3E1</accession>
<evidence type="ECO:0000256" key="1">
    <source>
        <dbReference type="ARBA" id="ARBA00001946"/>
    </source>
</evidence>
<sequence length="322" mass="37588">MSDKLEFLKVFPILAEEFLDIAREYKFPAASVEWIKKNIYHNVPGGKLNRGLSVVDTLKIIKNNQVSDEELFKAQVLGWCVEWLQAFFLVADDIMDQSITRRDNPCWYRMDGVGNIAINDSFILESAIYFFLKKHFRDEPYYINLIELFHEVTLQTEFGQLQDLLTAPEDHVDLNNFMALAMRMAGIEEELAYKHAKDILIVLGEYFQVQDDYLDCYGDPSFIGKIGTDIEDNKCSWLINQALDRASSEQRKLLDENYGKKNPESVAIVKKIYRDLELEALFKKYEQDSYSRINDLISQLDESLINREIFTTFMGKIYKRTK</sequence>
<name>A0A9N8W3E1_9GLOM</name>
<dbReference type="InterPro" id="IPR033749">
    <property type="entry name" value="Polyprenyl_synt_CS"/>
</dbReference>
<dbReference type="GO" id="GO:0004161">
    <property type="term" value="F:dimethylallyltranstransferase activity"/>
    <property type="evidence" value="ECO:0007669"/>
    <property type="project" value="TreeGrafter"/>
</dbReference>
<dbReference type="SUPFAM" id="SSF48576">
    <property type="entry name" value="Terpenoid synthases"/>
    <property type="match status" value="1"/>
</dbReference>
<dbReference type="PROSITE" id="PS00444">
    <property type="entry name" value="POLYPRENYL_SYNTHASE_2"/>
    <property type="match status" value="1"/>
</dbReference>
<keyword evidence="2 5" id="KW-0808">Transferase</keyword>
<evidence type="ECO:0000256" key="2">
    <source>
        <dbReference type="ARBA" id="ARBA00022679"/>
    </source>
</evidence>
<dbReference type="GO" id="GO:0004337">
    <property type="term" value="F:(2E,6E)-farnesyl diphosphate synthase activity"/>
    <property type="evidence" value="ECO:0007669"/>
    <property type="project" value="TreeGrafter"/>
</dbReference>
<keyword evidence="4" id="KW-0460">Magnesium</keyword>
<evidence type="ECO:0000256" key="4">
    <source>
        <dbReference type="ARBA" id="ARBA00022842"/>
    </source>
</evidence>
<proteinExistence type="inferred from homology"/>
<dbReference type="Gene3D" id="1.10.600.10">
    <property type="entry name" value="Farnesyl Diphosphate Synthase"/>
    <property type="match status" value="2"/>
</dbReference>
<keyword evidence="7" id="KW-1185">Reference proteome</keyword>
<dbReference type="Pfam" id="PF00348">
    <property type="entry name" value="polyprenyl_synt"/>
    <property type="match status" value="1"/>
</dbReference>
<dbReference type="EMBL" id="CAJVPS010000249">
    <property type="protein sequence ID" value="CAG8469507.1"/>
    <property type="molecule type" value="Genomic_DNA"/>
</dbReference>
<reference evidence="6" key="1">
    <citation type="submission" date="2021-06" db="EMBL/GenBank/DDBJ databases">
        <authorList>
            <person name="Kallberg Y."/>
            <person name="Tangrot J."/>
            <person name="Rosling A."/>
        </authorList>
    </citation>
    <scope>NUCLEOTIDE SEQUENCE</scope>
    <source>
        <strain evidence="6">FL130A</strain>
    </source>
</reference>
<dbReference type="InterPro" id="IPR008949">
    <property type="entry name" value="Isoprenoid_synthase_dom_sf"/>
</dbReference>
<evidence type="ECO:0000256" key="5">
    <source>
        <dbReference type="RuleBase" id="RU004466"/>
    </source>
</evidence>
<dbReference type="InterPro" id="IPR000092">
    <property type="entry name" value="Polyprenyl_synt"/>
</dbReference>
<evidence type="ECO:0000313" key="7">
    <source>
        <dbReference type="Proteomes" id="UP000789508"/>
    </source>
</evidence>
<dbReference type="GO" id="GO:0046872">
    <property type="term" value="F:metal ion binding"/>
    <property type="evidence" value="ECO:0007669"/>
    <property type="project" value="UniProtKB-KW"/>
</dbReference>
<evidence type="ECO:0000256" key="3">
    <source>
        <dbReference type="ARBA" id="ARBA00022723"/>
    </source>
</evidence>
<dbReference type="InterPro" id="IPR039702">
    <property type="entry name" value="FPS1-like"/>
</dbReference>
<comment type="cofactor">
    <cofactor evidence="1">
        <name>Mg(2+)</name>
        <dbReference type="ChEBI" id="CHEBI:18420"/>
    </cofactor>
</comment>
<dbReference type="SFLD" id="SFLDS00005">
    <property type="entry name" value="Isoprenoid_Synthase_Type_I"/>
    <property type="match status" value="1"/>
</dbReference>
<dbReference type="GO" id="GO:0005737">
    <property type="term" value="C:cytoplasm"/>
    <property type="evidence" value="ECO:0007669"/>
    <property type="project" value="TreeGrafter"/>
</dbReference>
<evidence type="ECO:0000313" key="6">
    <source>
        <dbReference type="EMBL" id="CAG8469507.1"/>
    </source>
</evidence>
<organism evidence="6 7">
    <name type="scientific">Ambispora leptoticha</name>
    <dbReference type="NCBI Taxonomy" id="144679"/>
    <lineage>
        <taxon>Eukaryota</taxon>
        <taxon>Fungi</taxon>
        <taxon>Fungi incertae sedis</taxon>
        <taxon>Mucoromycota</taxon>
        <taxon>Glomeromycotina</taxon>
        <taxon>Glomeromycetes</taxon>
        <taxon>Archaeosporales</taxon>
        <taxon>Ambisporaceae</taxon>
        <taxon>Ambispora</taxon>
    </lineage>
</organism>
<gene>
    <name evidence="6" type="ORF">ALEPTO_LOCUS1942</name>
</gene>